<reference evidence="7 8" key="1">
    <citation type="journal article" date="2011" name="Proc. Natl. Acad. Sci. U.S.A.">
        <title>Evolutionary erosion of yeast sex chromosomes by mating-type switching accidents.</title>
        <authorList>
            <person name="Gordon J.L."/>
            <person name="Armisen D."/>
            <person name="Proux-Wera E."/>
            <person name="Oheigeartaigh S.S."/>
            <person name="Byrne K.P."/>
            <person name="Wolfe K.H."/>
        </authorList>
    </citation>
    <scope>NUCLEOTIDE SEQUENCE [LARGE SCALE GENOMIC DNA]</scope>
    <source>
        <strain evidence="8">ATCC 24235 / CBS 4417 / NBRC 1672 / NRRL Y-8282 / UCD 70-5</strain>
    </source>
</reference>
<dbReference type="GO" id="GO:0006487">
    <property type="term" value="P:protein N-linked glycosylation"/>
    <property type="evidence" value="ECO:0007669"/>
    <property type="project" value="UniProtKB-UniRule"/>
</dbReference>
<keyword evidence="4 6" id="KW-1133">Transmembrane helix</keyword>
<evidence type="ECO:0000256" key="5">
    <source>
        <dbReference type="ARBA" id="ARBA00023136"/>
    </source>
</evidence>
<evidence type="ECO:0000256" key="3">
    <source>
        <dbReference type="ARBA" id="ARBA00022692"/>
    </source>
</evidence>
<comment type="subcellular location">
    <subcellularLocation>
        <location evidence="1 6">Membrane</location>
        <topology evidence="1 6">Multi-pass membrane protein</topology>
    </subcellularLocation>
</comment>
<dbReference type="KEGG" id="tpf:TPHA_0E02550"/>
<evidence type="ECO:0000313" key="7">
    <source>
        <dbReference type="EMBL" id="CCE63347.1"/>
    </source>
</evidence>
<feature type="transmembrane region" description="Helical" evidence="6">
    <location>
        <begin position="58"/>
        <end position="81"/>
    </location>
</feature>
<dbReference type="Proteomes" id="UP000005666">
    <property type="component" value="Chromosome 5"/>
</dbReference>
<gene>
    <name evidence="7" type="primary">TPHA0E02550</name>
    <name evidence="7" type="ordered locus">TPHA_0E02550</name>
</gene>
<evidence type="ECO:0000313" key="8">
    <source>
        <dbReference type="Proteomes" id="UP000005666"/>
    </source>
</evidence>
<dbReference type="STRING" id="1071381.G8BTW9"/>
<dbReference type="GO" id="GO:0005198">
    <property type="term" value="F:structural molecule activity"/>
    <property type="evidence" value="ECO:0007669"/>
    <property type="project" value="EnsemblFungi"/>
</dbReference>
<keyword evidence="3 6" id="KW-0812">Transmembrane</keyword>
<protein>
    <recommendedName>
        <fullName evidence="6">Dolichyl-diphosphooligosaccharide-protein glycosyltransferase subunit OST5</fullName>
    </recommendedName>
</protein>
<evidence type="ECO:0000256" key="2">
    <source>
        <dbReference type="ARBA" id="ARBA00009825"/>
    </source>
</evidence>
<proteinExistence type="inferred from homology"/>
<dbReference type="GeneID" id="11531152"/>
<evidence type="ECO:0000256" key="1">
    <source>
        <dbReference type="ARBA" id="ARBA00004141"/>
    </source>
</evidence>
<organism evidence="7 8">
    <name type="scientific">Tetrapisispora phaffii (strain ATCC 24235 / CBS 4417 / NBRC 1672 / NRRL Y-8282 / UCD 70-5)</name>
    <name type="common">Yeast</name>
    <name type="synonym">Fabospora phaffii</name>
    <dbReference type="NCBI Taxonomy" id="1071381"/>
    <lineage>
        <taxon>Eukaryota</taxon>
        <taxon>Fungi</taxon>
        <taxon>Dikarya</taxon>
        <taxon>Ascomycota</taxon>
        <taxon>Saccharomycotina</taxon>
        <taxon>Saccharomycetes</taxon>
        <taxon>Saccharomycetales</taxon>
        <taxon>Saccharomycetaceae</taxon>
        <taxon>Tetrapisispora</taxon>
    </lineage>
</organism>
<evidence type="ECO:0000256" key="4">
    <source>
        <dbReference type="ARBA" id="ARBA00022989"/>
    </source>
</evidence>
<dbReference type="GO" id="GO:0008250">
    <property type="term" value="C:oligosaccharyltransferase complex"/>
    <property type="evidence" value="ECO:0007669"/>
    <property type="project" value="UniProtKB-UniRule"/>
</dbReference>
<dbReference type="AlphaFoldDB" id="G8BTW9"/>
<sequence>MGYEQLYNEFNIAPPFEASFTLDSQPTYAIIGALISLLLLSMSTTVTSSKTFANTNFIIKFISFAIVSAVTALFCGITAVFTSNSFGVYI</sequence>
<dbReference type="InterPro" id="IPR007915">
    <property type="entry name" value="TMEM258/Ost5"/>
</dbReference>
<dbReference type="RefSeq" id="XP_003685781.1">
    <property type="nucleotide sequence ID" value="XM_003685733.1"/>
</dbReference>
<name>G8BTW9_TETPH</name>
<feature type="transmembrane region" description="Helical" evidence="6">
    <location>
        <begin position="27"/>
        <end position="46"/>
    </location>
</feature>
<accession>G8BTW9</accession>
<keyword evidence="8" id="KW-1185">Reference proteome</keyword>
<dbReference type="OrthoDB" id="4047914at2759"/>
<dbReference type="OMA" id="CATINIM"/>
<comment type="function">
    <text evidence="6">Subunit of the oligosaccharyl transferase (OST) complex that catalyzes the initial transfer of a defined glycan (Glc(3)Man(9)GlcNAc(2) in eukaryotes) from the lipid carrier dolichol-pyrophosphate to an asparagine residue within an Asn-X-Ser/Thr consensus motif in nascent polypeptide chains, the first step in protein N-glycosylation. N-glycosylation occurs cotranslationally and the complex associates with the Sec61 complex at the channel-forming translocon complex that mediates protein translocation across the endoplasmic reticulum (ER). All subunits are required for a maximal enzyme activity.</text>
</comment>
<dbReference type="eggNOG" id="ENOG502S993">
    <property type="taxonomic scope" value="Eukaryota"/>
</dbReference>
<dbReference type="Pfam" id="PF05251">
    <property type="entry name" value="Ost5"/>
    <property type="match status" value="1"/>
</dbReference>
<dbReference type="EMBL" id="HE612860">
    <property type="protein sequence ID" value="CCE63347.1"/>
    <property type="molecule type" value="Genomic_DNA"/>
</dbReference>
<keyword evidence="5 6" id="KW-0472">Membrane</keyword>
<dbReference type="HOGENOM" id="CLU_183917_0_0_1"/>
<comment type="subunit">
    <text evidence="6">Component of the oligosaccharyltransferase (OST) complex.</text>
</comment>
<comment type="similarity">
    <text evidence="2 6">Belongs to the OST5 family.</text>
</comment>
<evidence type="ECO:0000256" key="6">
    <source>
        <dbReference type="RuleBase" id="RU367008"/>
    </source>
</evidence>